<protein>
    <submittedName>
        <fullName evidence="1">Uncharacterized protein</fullName>
    </submittedName>
</protein>
<feature type="non-terminal residue" evidence="1">
    <location>
        <position position="56"/>
    </location>
</feature>
<dbReference type="AlphaFoldDB" id="X1J272"/>
<proteinExistence type="predicted"/>
<dbReference type="EMBL" id="BARU01036244">
    <property type="protein sequence ID" value="GAH88801.1"/>
    <property type="molecule type" value="Genomic_DNA"/>
</dbReference>
<evidence type="ECO:0000313" key="1">
    <source>
        <dbReference type="EMBL" id="GAH88801.1"/>
    </source>
</evidence>
<reference evidence="1" key="1">
    <citation type="journal article" date="2014" name="Front. Microbiol.">
        <title>High frequency of phylogenetically diverse reductive dehalogenase-homologous genes in deep subseafloor sedimentary metagenomes.</title>
        <authorList>
            <person name="Kawai M."/>
            <person name="Futagami T."/>
            <person name="Toyoda A."/>
            <person name="Takaki Y."/>
            <person name="Nishi S."/>
            <person name="Hori S."/>
            <person name="Arai W."/>
            <person name="Tsubouchi T."/>
            <person name="Morono Y."/>
            <person name="Uchiyama I."/>
            <person name="Ito T."/>
            <person name="Fujiyama A."/>
            <person name="Inagaki F."/>
            <person name="Takami H."/>
        </authorList>
    </citation>
    <scope>NUCLEOTIDE SEQUENCE</scope>
    <source>
        <strain evidence="1">Expedition CK06-06</strain>
    </source>
</reference>
<comment type="caution">
    <text evidence="1">The sequence shown here is derived from an EMBL/GenBank/DDBJ whole genome shotgun (WGS) entry which is preliminary data.</text>
</comment>
<gene>
    <name evidence="1" type="ORF">S03H2_56627</name>
</gene>
<sequence>MDKEFATEYPRNEDGLILFPRDSDYRKELFPLLKLDEHPAKANIYLVQAIVEYVSQ</sequence>
<organism evidence="1">
    <name type="scientific">marine sediment metagenome</name>
    <dbReference type="NCBI Taxonomy" id="412755"/>
    <lineage>
        <taxon>unclassified sequences</taxon>
        <taxon>metagenomes</taxon>
        <taxon>ecological metagenomes</taxon>
    </lineage>
</organism>
<name>X1J272_9ZZZZ</name>
<accession>X1J272</accession>